<feature type="signal peptide" evidence="2">
    <location>
        <begin position="1"/>
        <end position="19"/>
    </location>
</feature>
<evidence type="ECO:0000313" key="3">
    <source>
        <dbReference type="Proteomes" id="UP000887572"/>
    </source>
</evidence>
<keyword evidence="3" id="KW-1185">Reference proteome</keyword>
<feature type="region of interest" description="Disordered" evidence="1">
    <location>
        <begin position="154"/>
        <end position="195"/>
    </location>
</feature>
<dbReference type="Proteomes" id="UP000887572">
    <property type="component" value="Unplaced"/>
</dbReference>
<protein>
    <submittedName>
        <fullName evidence="4">Uncharacterized protein</fullName>
    </submittedName>
</protein>
<evidence type="ECO:0000313" key="4">
    <source>
        <dbReference type="WBParaSite" id="Gr19_v10_g10854.t1"/>
    </source>
</evidence>
<feature type="chain" id="PRO_5037249975" evidence="2">
    <location>
        <begin position="20"/>
        <end position="507"/>
    </location>
</feature>
<dbReference type="AlphaFoldDB" id="A0A914GVR8"/>
<keyword evidence="2" id="KW-0732">Signal</keyword>
<dbReference type="WBParaSite" id="Gr19_v10_g10854.t1">
    <property type="protein sequence ID" value="Gr19_v10_g10854.t1"/>
    <property type="gene ID" value="Gr19_v10_g10854"/>
</dbReference>
<name>A0A914GVR8_GLORO</name>
<sequence length="507" mass="58578">MFYYLNILQLICLINYVVTFPIFDELWETNQSEPQTINNPIESEPKIKAEPHEEQFDGRWQDESALKRNVKVEHEPHFGAVKVEGTDKIQHEFKWWDEESGEFKKQLEVEPHEEQFVGRWQDKSALKGNVKVEHEPLYGAAKVEGEYEGMGRFRRMKRQKKRQIKPNQSSKNVRSHAHLKEKMNGDGDTSQDPRSWSRIKLHSCSHISLGHVVTDHFIHFTSFIRQGNKSLKERTVRGGQGGQESVSSADWCLTGIPSQSRRLLMCGEAHLVRAQHGLLRLEVSLLVLSFPSESVLYNLVKFYSTNQTKPQATNNPIESQPKIKVESNEEQFDGRWRDESAFKRNVKVEHEPHYGAVKVEGKDKIKHEFEWWGEESGEYEGMGRFRRMKRQKKRQIKPNQSSKNVRSHAHLKEKMNGDGDTSQDPRSWSRIKLHSCSHISLGHVVTDHFIHFTSFIRQGNKSLKERTVRGGQGGQESVSSADWCLTGIPSQSRRLLMCGEGEDCEPQ</sequence>
<proteinExistence type="predicted"/>
<evidence type="ECO:0000256" key="1">
    <source>
        <dbReference type="SAM" id="MobiDB-lite"/>
    </source>
</evidence>
<feature type="region of interest" description="Disordered" evidence="1">
    <location>
        <begin position="389"/>
        <end position="426"/>
    </location>
</feature>
<evidence type="ECO:0000256" key="2">
    <source>
        <dbReference type="SAM" id="SignalP"/>
    </source>
</evidence>
<feature type="compositionally biased region" description="Basic residues" evidence="1">
    <location>
        <begin position="154"/>
        <end position="164"/>
    </location>
</feature>
<accession>A0A914GVR8</accession>
<reference evidence="4" key="1">
    <citation type="submission" date="2022-11" db="UniProtKB">
        <authorList>
            <consortium name="WormBaseParasite"/>
        </authorList>
    </citation>
    <scope>IDENTIFICATION</scope>
</reference>
<organism evidence="3 4">
    <name type="scientific">Globodera rostochiensis</name>
    <name type="common">Golden nematode worm</name>
    <name type="synonym">Heterodera rostochiensis</name>
    <dbReference type="NCBI Taxonomy" id="31243"/>
    <lineage>
        <taxon>Eukaryota</taxon>
        <taxon>Metazoa</taxon>
        <taxon>Ecdysozoa</taxon>
        <taxon>Nematoda</taxon>
        <taxon>Chromadorea</taxon>
        <taxon>Rhabditida</taxon>
        <taxon>Tylenchina</taxon>
        <taxon>Tylenchomorpha</taxon>
        <taxon>Tylenchoidea</taxon>
        <taxon>Heteroderidae</taxon>
        <taxon>Heteroderinae</taxon>
        <taxon>Globodera</taxon>
    </lineage>
</organism>